<dbReference type="Proteomes" id="UP001381693">
    <property type="component" value="Unassembled WGS sequence"/>
</dbReference>
<evidence type="ECO:0000256" key="1">
    <source>
        <dbReference type="SAM" id="MobiDB-lite"/>
    </source>
</evidence>
<accession>A0AAN8X3G8</accession>
<dbReference type="EMBL" id="JAXCGZ010014771">
    <property type="protein sequence ID" value="KAK7071390.1"/>
    <property type="molecule type" value="Genomic_DNA"/>
</dbReference>
<evidence type="ECO:0000313" key="2">
    <source>
        <dbReference type="EMBL" id="KAK7071390.1"/>
    </source>
</evidence>
<organism evidence="2 3">
    <name type="scientific">Halocaridina rubra</name>
    <name type="common">Hawaiian red shrimp</name>
    <dbReference type="NCBI Taxonomy" id="373956"/>
    <lineage>
        <taxon>Eukaryota</taxon>
        <taxon>Metazoa</taxon>
        <taxon>Ecdysozoa</taxon>
        <taxon>Arthropoda</taxon>
        <taxon>Crustacea</taxon>
        <taxon>Multicrustacea</taxon>
        <taxon>Malacostraca</taxon>
        <taxon>Eumalacostraca</taxon>
        <taxon>Eucarida</taxon>
        <taxon>Decapoda</taxon>
        <taxon>Pleocyemata</taxon>
        <taxon>Caridea</taxon>
        <taxon>Atyoidea</taxon>
        <taxon>Atyidae</taxon>
        <taxon>Halocaridina</taxon>
    </lineage>
</organism>
<proteinExistence type="predicted"/>
<protein>
    <submittedName>
        <fullName evidence="2">Uncharacterized protein</fullName>
    </submittedName>
</protein>
<reference evidence="2 3" key="1">
    <citation type="submission" date="2023-11" db="EMBL/GenBank/DDBJ databases">
        <title>Halocaridina rubra genome assembly.</title>
        <authorList>
            <person name="Smith C."/>
        </authorList>
    </citation>
    <scope>NUCLEOTIDE SEQUENCE [LARGE SCALE GENOMIC DNA]</scope>
    <source>
        <strain evidence="2">EP-1</strain>
        <tissue evidence="2">Whole</tissue>
    </source>
</reference>
<feature type="region of interest" description="Disordered" evidence="1">
    <location>
        <begin position="23"/>
        <end position="52"/>
    </location>
</feature>
<feature type="non-terminal residue" evidence="2">
    <location>
        <position position="52"/>
    </location>
</feature>
<keyword evidence="3" id="KW-1185">Reference proteome</keyword>
<evidence type="ECO:0000313" key="3">
    <source>
        <dbReference type="Proteomes" id="UP001381693"/>
    </source>
</evidence>
<gene>
    <name evidence="2" type="ORF">SK128_023169</name>
</gene>
<feature type="non-terminal residue" evidence="2">
    <location>
        <position position="1"/>
    </location>
</feature>
<feature type="compositionally biased region" description="Basic residues" evidence="1">
    <location>
        <begin position="41"/>
        <end position="52"/>
    </location>
</feature>
<name>A0AAN8X3G8_HALRR</name>
<dbReference type="AlphaFoldDB" id="A0AAN8X3G8"/>
<sequence length="52" mass="5657">TGGSLQTSHPRVGFCETSNLKISTQDFQSKKGLSASEPKRKSGRGHHPRHPT</sequence>
<comment type="caution">
    <text evidence="2">The sequence shown here is derived from an EMBL/GenBank/DDBJ whole genome shotgun (WGS) entry which is preliminary data.</text>
</comment>